<dbReference type="InterPro" id="IPR029071">
    <property type="entry name" value="Ubiquitin-like_domsf"/>
</dbReference>
<dbReference type="CDD" id="cd17039">
    <property type="entry name" value="Ubl_ubiquitin_like"/>
    <property type="match status" value="1"/>
</dbReference>
<gene>
    <name evidence="4" type="primary">poc1a</name>
    <name evidence="4" type="ORF">AK812_SmicGene36033</name>
</gene>
<evidence type="ECO:0000256" key="1">
    <source>
        <dbReference type="ARBA" id="ARBA00022574"/>
    </source>
</evidence>
<evidence type="ECO:0000313" key="5">
    <source>
        <dbReference type="Proteomes" id="UP000186817"/>
    </source>
</evidence>
<dbReference type="PANTHER" id="PTHR22847:SF637">
    <property type="entry name" value="WD REPEAT DOMAIN 5B"/>
    <property type="match status" value="1"/>
</dbReference>
<keyword evidence="1" id="KW-0853">WD repeat</keyword>
<dbReference type="PANTHER" id="PTHR22847">
    <property type="entry name" value="WD40 REPEAT PROTEIN"/>
    <property type="match status" value="1"/>
</dbReference>
<reference evidence="4 5" key="1">
    <citation type="submission" date="2016-02" db="EMBL/GenBank/DDBJ databases">
        <title>Genome analysis of coral dinoflagellate symbionts highlights evolutionary adaptations to a symbiotic lifestyle.</title>
        <authorList>
            <person name="Aranda M."/>
            <person name="Li Y."/>
            <person name="Liew Y.J."/>
            <person name="Baumgarten S."/>
            <person name="Simakov O."/>
            <person name="Wilson M."/>
            <person name="Piel J."/>
            <person name="Ashoor H."/>
            <person name="Bougouffa S."/>
            <person name="Bajic V.B."/>
            <person name="Ryu T."/>
            <person name="Ravasi T."/>
            <person name="Bayer T."/>
            <person name="Micklem G."/>
            <person name="Kim H."/>
            <person name="Bhak J."/>
            <person name="Lajeunesse T.C."/>
            <person name="Voolstra C.R."/>
        </authorList>
    </citation>
    <scope>NUCLEOTIDE SEQUENCE [LARGE SCALE GENOMIC DNA]</scope>
    <source>
        <strain evidence="4 5">CCMP2467</strain>
    </source>
</reference>
<evidence type="ECO:0000256" key="3">
    <source>
        <dbReference type="SAM" id="MobiDB-lite"/>
    </source>
</evidence>
<dbReference type="InterPro" id="IPR036322">
    <property type="entry name" value="WD40_repeat_dom_sf"/>
</dbReference>
<name>A0A1Q9CJZ8_SYMMI</name>
<evidence type="ECO:0000256" key="2">
    <source>
        <dbReference type="ARBA" id="ARBA00022737"/>
    </source>
</evidence>
<dbReference type="AlphaFoldDB" id="A0A1Q9CJZ8"/>
<dbReference type="SUPFAM" id="SSF54236">
    <property type="entry name" value="Ubiquitin-like"/>
    <property type="match status" value="1"/>
</dbReference>
<proteinExistence type="predicted"/>
<protein>
    <submittedName>
        <fullName evidence="4">POC1 centriolar protein-like A</fullName>
    </submittedName>
</protein>
<keyword evidence="2" id="KW-0677">Repeat</keyword>
<feature type="region of interest" description="Disordered" evidence="3">
    <location>
        <begin position="25"/>
        <end position="45"/>
    </location>
</feature>
<accession>A0A1Q9CJZ8</accession>
<dbReference type="Gene3D" id="2.130.10.10">
    <property type="entry name" value="YVTN repeat-like/Quinoprotein amine dehydrogenase"/>
    <property type="match status" value="2"/>
</dbReference>
<comment type="caution">
    <text evidence="4">The sequence shown here is derived from an EMBL/GenBank/DDBJ whole genome shotgun (WGS) entry which is preliminary data.</text>
</comment>
<dbReference type="OrthoDB" id="439815at2759"/>
<evidence type="ECO:0000313" key="4">
    <source>
        <dbReference type="EMBL" id="OLP83248.1"/>
    </source>
</evidence>
<dbReference type="Proteomes" id="UP000186817">
    <property type="component" value="Unassembled WGS sequence"/>
</dbReference>
<sequence>MFAIASQSWFTPSFIPPYPGPMRQGALDRSEAAPRRFPGKTWEQHDDRCGGPWEHGARPVFNNSLYVFGGYNGSIVPRLQCCSCGIPSACVGMEPSSVALSLTLQHAVTGKNLVTWDDLEESTTASQLRQSAASALGLRDVSTLRLLLGTVELQNHETLKSAGVKDGDVLQVLFSEGLGFVTWTDCTGTAQLWRLSGGEEPAGAWALLREDGDVRSMALDRISETLAARTQKTVKVWDVGRGEVLFDHPSGEGGSKALAICQGGQLVAFWGDADGEPGQLQVWNIHENCCVCICRDCEAFVCFSPDGQRVVAGGLYGDPASVWDIEARKQLWTLGRGTDGFFSGLLFSPDGSSIVVASREPNWEEIDLWCGKTGSWLRGLGGGAFCLAFSDDGEEVAGLDENCSTVFITSTLTGSVVVQLSLTEWAGSRCSQAVLKSSSEDFCIVGVWEEDGVTARTIRRREVFKFAVGYDPGGVCLW</sequence>
<dbReference type="SUPFAM" id="SSF50978">
    <property type="entry name" value="WD40 repeat-like"/>
    <property type="match status" value="1"/>
</dbReference>
<dbReference type="EMBL" id="LSRX01001130">
    <property type="protein sequence ID" value="OLP83248.1"/>
    <property type="molecule type" value="Genomic_DNA"/>
</dbReference>
<organism evidence="4 5">
    <name type="scientific">Symbiodinium microadriaticum</name>
    <name type="common">Dinoflagellate</name>
    <name type="synonym">Zooxanthella microadriatica</name>
    <dbReference type="NCBI Taxonomy" id="2951"/>
    <lineage>
        <taxon>Eukaryota</taxon>
        <taxon>Sar</taxon>
        <taxon>Alveolata</taxon>
        <taxon>Dinophyceae</taxon>
        <taxon>Suessiales</taxon>
        <taxon>Symbiodiniaceae</taxon>
        <taxon>Symbiodinium</taxon>
    </lineage>
</organism>
<keyword evidence="5" id="KW-1185">Reference proteome</keyword>
<dbReference type="InterPro" id="IPR015943">
    <property type="entry name" value="WD40/YVTN_repeat-like_dom_sf"/>
</dbReference>